<feature type="transmembrane region" description="Helical" evidence="9">
    <location>
        <begin position="504"/>
        <end position="524"/>
    </location>
</feature>
<proteinExistence type="inferred from homology"/>
<feature type="transmembrane region" description="Helical" evidence="9">
    <location>
        <begin position="158"/>
        <end position="178"/>
    </location>
</feature>
<name>A0A4S4KCN4_9APHY</name>
<accession>A0A4S4KCN4</accession>
<evidence type="ECO:0000256" key="1">
    <source>
        <dbReference type="ARBA" id="ARBA00004141"/>
    </source>
</evidence>
<evidence type="ECO:0000256" key="2">
    <source>
        <dbReference type="ARBA" id="ARBA00010992"/>
    </source>
</evidence>
<dbReference type="InterPro" id="IPR036259">
    <property type="entry name" value="MFS_trans_sf"/>
</dbReference>
<feature type="transmembrane region" description="Helical" evidence="9">
    <location>
        <begin position="407"/>
        <end position="431"/>
    </location>
</feature>
<keyword evidence="6 9" id="KW-0472">Membrane</keyword>
<dbReference type="GO" id="GO:0015798">
    <property type="term" value="P:myo-inositol transport"/>
    <property type="evidence" value="ECO:0007669"/>
    <property type="project" value="UniProtKB-ARBA"/>
</dbReference>
<reference evidence="11 12" key="1">
    <citation type="submission" date="2019-02" db="EMBL/GenBank/DDBJ databases">
        <title>Genome sequencing of the rare red list fungi Phlebia centrifuga.</title>
        <authorList>
            <person name="Buettner E."/>
            <person name="Kellner H."/>
        </authorList>
    </citation>
    <scope>NUCLEOTIDE SEQUENCE [LARGE SCALE GENOMIC DNA]</scope>
    <source>
        <strain evidence="11 12">DSM 108282</strain>
    </source>
</reference>
<keyword evidence="12" id="KW-1185">Reference proteome</keyword>
<keyword evidence="5 9" id="KW-1133">Transmembrane helix</keyword>
<dbReference type="Pfam" id="PF00083">
    <property type="entry name" value="Sugar_tr"/>
    <property type="match status" value="1"/>
</dbReference>
<keyword evidence="3 8" id="KW-0813">Transport</keyword>
<comment type="caution">
    <text evidence="11">The sequence shown here is derived from an EMBL/GenBank/DDBJ whole genome shotgun (WGS) entry which is preliminary data.</text>
</comment>
<organism evidence="11 12">
    <name type="scientific">Hermanssonia centrifuga</name>
    <dbReference type="NCBI Taxonomy" id="98765"/>
    <lineage>
        <taxon>Eukaryota</taxon>
        <taxon>Fungi</taxon>
        <taxon>Dikarya</taxon>
        <taxon>Basidiomycota</taxon>
        <taxon>Agaricomycotina</taxon>
        <taxon>Agaricomycetes</taxon>
        <taxon>Polyporales</taxon>
        <taxon>Meruliaceae</taxon>
        <taxon>Hermanssonia</taxon>
    </lineage>
</organism>
<feature type="transmembrane region" description="Helical" evidence="9">
    <location>
        <begin position="372"/>
        <end position="395"/>
    </location>
</feature>
<sequence>MSYENEKNEKPYVASKDASSASIRHIDTVGTNVNAKLANPLEGIPYEKLIANAERFANDHNLGHLTEEFKKGAVIAQDPTAFESLPLLTEEDKVLLRRELTHRWSQPAELYYMVILCSMAAAVQGMDESVINGANLFFAPQFHIDPNSGDANAGRNQWLLGLVNSAPYLCCGILGCWLTAPLNRWFGRRGTIFLTAFISFVTCIWQGVTNSWQHLFVARFVLGLGIGPKSATVPVYAAECAPPIIRGALVMMWQMWTAFGIMLGNVMDLSFYHVADTHNIKGLNWRLMLGSAGVPALIIMTQILFCPESPRWLISKGRYDKAYDSLRRLRQSPIQAARDLYYIHVLLEVEKEFESNRPAIVQLFSVPRNRRAALASFIVMFMQQFCGVNVIAYYSSNIFSSSGFNNVQALLASFGFGLINWIFAFPAVYTIDTFGRRNLLLTTFPLMSIFLLMTGFAFWIETEKARLAVVALGIYLFGMAYSPGEGPVPFTYSAEAYPLSVRDIGMSFSTAVLWFFNFVVAFTFPRLLGAFQPQGAFGWYAGWNVIGFVLILLFVPETKSLSLEELDQVFSVPTRTHAAYQLKALPRNIKKYFFRMKVDPLPPLYEHEVVNGEKRYASGGSGQA</sequence>
<dbReference type="PRINTS" id="PR00171">
    <property type="entry name" value="SUGRTRNSPORT"/>
</dbReference>
<evidence type="ECO:0000256" key="4">
    <source>
        <dbReference type="ARBA" id="ARBA00022692"/>
    </source>
</evidence>
<evidence type="ECO:0000313" key="12">
    <source>
        <dbReference type="Proteomes" id="UP000309038"/>
    </source>
</evidence>
<evidence type="ECO:0000256" key="3">
    <source>
        <dbReference type="ARBA" id="ARBA00022448"/>
    </source>
</evidence>
<dbReference type="SUPFAM" id="SSF103473">
    <property type="entry name" value="MFS general substrate transporter"/>
    <property type="match status" value="1"/>
</dbReference>
<dbReference type="GO" id="GO:0022857">
    <property type="term" value="F:transmembrane transporter activity"/>
    <property type="evidence" value="ECO:0007669"/>
    <property type="project" value="InterPro"/>
</dbReference>
<feature type="transmembrane region" description="Helical" evidence="9">
    <location>
        <begin position="536"/>
        <end position="555"/>
    </location>
</feature>
<evidence type="ECO:0000256" key="9">
    <source>
        <dbReference type="SAM" id="Phobius"/>
    </source>
</evidence>
<evidence type="ECO:0000313" key="11">
    <source>
        <dbReference type="EMBL" id="THG95440.1"/>
    </source>
</evidence>
<dbReference type="Proteomes" id="UP000309038">
    <property type="component" value="Unassembled WGS sequence"/>
</dbReference>
<evidence type="ECO:0000259" key="10">
    <source>
        <dbReference type="PROSITE" id="PS50850"/>
    </source>
</evidence>
<dbReference type="InterPro" id="IPR050814">
    <property type="entry name" value="Myo-inositol_Transporter"/>
</dbReference>
<feature type="domain" description="Major facilitator superfamily (MFS) profile" evidence="10">
    <location>
        <begin position="113"/>
        <end position="559"/>
    </location>
</feature>
<protein>
    <recommendedName>
        <fullName evidence="10">Major facilitator superfamily (MFS) profile domain-containing protein</fullName>
    </recommendedName>
</protein>
<comment type="catalytic activity">
    <reaction evidence="7">
        <text>myo-inositol(out) + H(+)(out) = myo-inositol(in) + H(+)(in)</text>
        <dbReference type="Rhea" id="RHEA:60364"/>
        <dbReference type="ChEBI" id="CHEBI:15378"/>
        <dbReference type="ChEBI" id="CHEBI:17268"/>
    </reaction>
</comment>
<evidence type="ECO:0000256" key="8">
    <source>
        <dbReference type="RuleBase" id="RU003346"/>
    </source>
</evidence>
<dbReference type="InterPro" id="IPR020846">
    <property type="entry name" value="MFS_dom"/>
</dbReference>
<dbReference type="InterPro" id="IPR003663">
    <property type="entry name" value="Sugar/inositol_transpt"/>
</dbReference>
<feature type="transmembrane region" description="Helical" evidence="9">
    <location>
        <begin position="287"/>
        <end position="306"/>
    </location>
</feature>
<evidence type="ECO:0000256" key="5">
    <source>
        <dbReference type="ARBA" id="ARBA00022989"/>
    </source>
</evidence>
<feature type="transmembrane region" description="Helical" evidence="9">
    <location>
        <begin position="438"/>
        <end position="459"/>
    </location>
</feature>
<dbReference type="GO" id="GO:0016020">
    <property type="term" value="C:membrane"/>
    <property type="evidence" value="ECO:0007669"/>
    <property type="project" value="UniProtKB-SubCell"/>
</dbReference>
<dbReference type="NCBIfam" id="TIGR00879">
    <property type="entry name" value="SP"/>
    <property type="match status" value="1"/>
</dbReference>
<feature type="transmembrane region" description="Helical" evidence="9">
    <location>
        <begin position="190"/>
        <end position="208"/>
    </location>
</feature>
<dbReference type="Gene3D" id="1.20.1250.20">
    <property type="entry name" value="MFS general substrate transporter like domains"/>
    <property type="match status" value="1"/>
</dbReference>
<gene>
    <name evidence="11" type="ORF">EW026_g6213</name>
</gene>
<dbReference type="PANTHER" id="PTHR48020">
    <property type="entry name" value="PROTON MYO-INOSITOL COTRANSPORTER"/>
    <property type="match status" value="1"/>
</dbReference>
<dbReference type="PANTHER" id="PTHR48020:SF25">
    <property type="entry name" value="SUGAR TRANSPORTER, PUTATIVE (AFU_ORTHOLOGUE AFUA_7G05830)-RELATED"/>
    <property type="match status" value="1"/>
</dbReference>
<evidence type="ECO:0000256" key="7">
    <source>
        <dbReference type="ARBA" id="ARBA00049119"/>
    </source>
</evidence>
<dbReference type="PROSITE" id="PS50850">
    <property type="entry name" value="MFS"/>
    <property type="match status" value="1"/>
</dbReference>
<dbReference type="FunFam" id="1.20.1250.20:FF:000100">
    <property type="entry name" value="MFS sugar transporter, putative"/>
    <property type="match status" value="1"/>
</dbReference>
<dbReference type="AlphaFoldDB" id="A0A4S4KCN4"/>
<feature type="transmembrane region" description="Helical" evidence="9">
    <location>
        <begin position="214"/>
        <end position="236"/>
    </location>
</feature>
<dbReference type="EMBL" id="SGPJ01000321">
    <property type="protein sequence ID" value="THG95440.1"/>
    <property type="molecule type" value="Genomic_DNA"/>
</dbReference>
<dbReference type="InterPro" id="IPR005828">
    <property type="entry name" value="MFS_sugar_transport-like"/>
</dbReference>
<dbReference type="GO" id="GO:0015791">
    <property type="term" value="P:polyol transmembrane transport"/>
    <property type="evidence" value="ECO:0007669"/>
    <property type="project" value="UniProtKB-ARBA"/>
</dbReference>
<keyword evidence="4 9" id="KW-0812">Transmembrane</keyword>
<comment type="similarity">
    <text evidence="2 8">Belongs to the major facilitator superfamily. Sugar transporter (TC 2.A.1.1) family.</text>
</comment>
<evidence type="ECO:0000256" key="6">
    <source>
        <dbReference type="ARBA" id="ARBA00023136"/>
    </source>
</evidence>
<feature type="transmembrane region" description="Helical" evidence="9">
    <location>
        <begin position="465"/>
        <end position="483"/>
    </location>
</feature>
<feature type="transmembrane region" description="Helical" evidence="9">
    <location>
        <begin position="248"/>
        <end position="267"/>
    </location>
</feature>
<comment type="subcellular location">
    <subcellularLocation>
        <location evidence="1">Membrane</location>
        <topology evidence="1">Multi-pass membrane protein</topology>
    </subcellularLocation>
</comment>